<reference evidence="20 21" key="1">
    <citation type="journal article" date="2010" name="BMC Genomics">
        <title>Genome analysis and comparative genomics of a Giardia intestinalis assemblage E isolate.</title>
        <authorList>
            <person name="Jerlstrom-Hultqvist J."/>
            <person name="Franzen O."/>
            <person name="Ankarklev J."/>
            <person name="Xu F."/>
            <person name="Nohynkova E."/>
            <person name="Andersson J.O."/>
            <person name="Svard S.G."/>
            <person name="Andersson B."/>
        </authorList>
    </citation>
    <scope>NUCLEOTIDE SEQUENCE [LARGE SCALE GENOMIC DNA]</scope>
    <source>
        <strain evidence="20 21">P15</strain>
    </source>
</reference>
<dbReference type="GO" id="GO:0005484">
    <property type="term" value="F:SNAP receptor activity"/>
    <property type="evidence" value="ECO:0007669"/>
    <property type="project" value="InterPro"/>
</dbReference>
<dbReference type="GO" id="GO:0006888">
    <property type="term" value="P:endoplasmic reticulum to Golgi vesicle-mediated transport"/>
    <property type="evidence" value="ECO:0007669"/>
    <property type="project" value="InterPro"/>
</dbReference>
<feature type="domain" description="Longin" evidence="18">
    <location>
        <begin position="33"/>
        <end position="147"/>
    </location>
</feature>
<dbReference type="GO" id="GO:0006890">
    <property type="term" value="P:retrograde vesicle-mediated transport, Golgi to endoplasmic reticulum"/>
    <property type="evidence" value="ECO:0007669"/>
    <property type="project" value="InterPro"/>
</dbReference>
<evidence type="ECO:0000256" key="3">
    <source>
        <dbReference type="ARBA" id="ARBA00008025"/>
    </source>
</evidence>
<feature type="transmembrane region" description="Helical" evidence="17">
    <location>
        <begin position="217"/>
        <end position="237"/>
    </location>
</feature>
<dbReference type="SMART" id="SM01270">
    <property type="entry name" value="Longin"/>
    <property type="match status" value="1"/>
</dbReference>
<evidence type="ECO:0000259" key="18">
    <source>
        <dbReference type="PROSITE" id="PS50859"/>
    </source>
</evidence>
<evidence type="ECO:0000256" key="1">
    <source>
        <dbReference type="ARBA" id="ARBA00004163"/>
    </source>
</evidence>
<dbReference type="InterPro" id="IPR001388">
    <property type="entry name" value="Synaptobrevin-like"/>
</dbReference>
<keyword evidence="10" id="KW-0333">Golgi apparatus</keyword>
<evidence type="ECO:0000256" key="13">
    <source>
        <dbReference type="ARBA" id="ARBA00024187"/>
    </source>
</evidence>
<evidence type="ECO:0000256" key="14">
    <source>
        <dbReference type="ARBA" id="ARBA00024248"/>
    </source>
</evidence>
<comment type="caution">
    <text evidence="20">The sequence shown here is derived from an EMBL/GenBank/DDBJ whole genome shotgun (WGS) entry which is preliminary data.</text>
</comment>
<gene>
    <name evidence="20" type="ORF">GLP15_1842</name>
</gene>
<dbReference type="CDD" id="cd14824">
    <property type="entry name" value="Longin"/>
    <property type="match status" value="1"/>
</dbReference>
<dbReference type="AlphaFoldDB" id="E1F2B3"/>
<keyword evidence="4" id="KW-0813">Transport</keyword>
<dbReference type="GO" id="GO:0033116">
    <property type="term" value="C:endoplasmic reticulum-Golgi intermediate compartment membrane"/>
    <property type="evidence" value="ECO:0007669"/>
    <property type="project" value="UniProtKB-SubCell"/>
</dbReference>
<evidence type="ECO:0000256" key="17">
    <source>
        <dbReference type="SAM" id="Phobius"/>
    </source>
</evidence>
<dbReference type="SUPFAM" id="SSF64356">
    <property type="entry name" value="SNARE-like"/>
    <property type="match status" value="1"/>
</dbReference>
<dbReference type="InterPro" id="IPR044565">
    <property type="entry name" value="Sec22"/>
</dbReference>
<proteinExistence type="inferred from homology"/>
<dbReference type="Gene3D" id="1.20.5.110">
    <property type="match status" value="1"/>
</dbReference>
<evidence type="ECO:0000256" key="5">
    <source>
        <dbReference type="ARBA" id="ARBA00022692"/>
    </source>
</evidence>
<keyword evidence="8" id="KW-0653">Protein transport</keyword>
<evidence type="ECO:0000256" key="9">
    <source>
        <dbReference type="ARBA" id="ARBA00022989"/>
    </source>
</evidence>
<dbReference type="OMA" id="FIYWRFF"/>
<evidence type="ECO:0000256" key="12">
    <source>
        <dbReference type="ARBA" id="ARBA00023136"/>
    </source>
</evidence>
<dbReference type="PROSITE" id="PS50892">
    <property type="entry name" value="V_SNARE"/>
    <property type="match status" value="1"/>
</dbReference>
<dbReference type="Pfam" id="PF13774">
    <property type="entry name" value="Longin"/>
    <property type="match status" value="1"/>
</dbReference>
<sequence length="238" mass="26144">MLPVDIKAFKKNPYSKKILITPCSSAVRMNAILIGRLNGAAVLCYKELKPAVAANLGTHMRGVLEQLTPGSPPRQSYSDEGINIHYSILSGVVYMVAAGKGISVTAAMSFLQSMASLFSVKFSPNTISVATSETPFSSFIPEIEKLVRDADTRSAMLQLQTETQEIKSQVMQSVESILNRGNKLSDIETQAADLLTRAKDIMGDAQQMNREAFWRQYSVFIAVGAIVVLFILLKIFFR</sequence>
<evidence type="ECO:0000256" key="10">
    <source>
        <dbReference type="ARBA" id="ARBA00023034"/>
    </source>
</evidence>
<evidence type="ECO:0000256" key="16">
    <source>
        <dbReference type="PROSITE-ProRule" id="PRU00290"/>
    </source>
</evidence>
<keyword evidence="5 17" id="KW-0812">Transmembrane</keyword>
<comment type="similarity">
    <text evidence="3">Belongs to the synaptobrevin family.</text>
</comment>
<dbReference type="PANTHER" id="PTHR45837">
    <property type="entry name" value="VESICLE-TRAFFICKING PROTEIN SEC22B"/>
    <property type="match status" value="1"/>
</dbReference>
<evidence type="ECO:0000256" key="6">
    <source>
        <dbReference type="ARBA" id="ARBA00022824"/>
    </source>
</evidence>
<accession>E1F2B3</accession>
<organism evidence="20 21">
    <name type="scientific">Giardia intestinalis (strain P15)</name>
    <name type="common">Giardia lamblia</name>
    <dbReference type="NCBI Taxonomy" id="658858"/>
    <lineage>
        <taxon>Eukaryota</taxon>
        <taxon>Metamonada</taxon>
        <taxon>Diplomonadida</taxon>
        <taxon>Hexamitidae</taxon>
        <taxon>Giardiinae</taxon>
        <taxon>Giardia</taxon>
    </lineage>
</organism>
<evidence type="ECO:0000256" key="11">
    <source>
        <dbReference type="ARBA" id="ARBA00023054"/>
    </source>
</evidence>
<dbReference type="InterPro" id="IPR042855">
    <property type="entry name" value="V_SNARE_CC"/>
</dbReference>
<dbReference type="STRING" id="658858.E1F2B3"/>
<evidence type="ECO:0000256" key="2">
    <source>
        <dbReference type="ARBA" id="ARBA00004394"/>
    </source>
</evidence>
<dbReference type="PROSITE" id="PS50859">
    <property type="entry name" value="LONGIN"/>
    <property type="match status" value="1"/>
</dbReference>
<dbReference type="Gene3D" id="3.30.450.50">
    <property type="entry name" value="Longin domain"/>
    <property type="match status" value="1"/>
</dbReference>
<protein>
    <recommendedName>
        <fullName evidence="14">Vesicle-trafficking protein SEC22b</fullName>
    </recommendedName>
    <alternativeName>
        <fullName evidence="15">SEC22 vesicle-trafficking protein homolog B</fullName>
    </alternativeName>
</protein>
<dbReference type="InterPro" id="IPR010908">
    <property type="entry name" value="Longin_dom"/>
</dbReference>
<dbReference type="GO" id="GO:0005789">
    <property type="term" value="C:endoplasmic reticulum membrane"/>
    <property type="evidence" value="ECO:0007669"/>
    <property type="project" value="UniProtKB-SubCell"/>
</dbReference>
<evidence type="ECO:0000259" key="19">
    <source>
        <dbReference type="PROSITE" id="PS50892"/>
    </source>
</evidence>
<dbReference type="VEuPathDB" id="GiardiaDB:GLP15_1842"/>
<feature type="domain" description="V-SNARE coiled-coil homology" evidence="19">
    <location>
        <begin position="155"/>
        <end position="215"/>
    </location>
</feature>
<evidence type="ECO:0000313" key="20">
    <source>
        <dbReference type="EMBL" id="EFO63373.1"/>
    </source>
</evidence>
<evidence type="ECO:0000313" key="21">
    <source>
        <dbReference type="Proteomes" id="UP000008974"/>
    </source>
</evidence>
<keyword evidence="7" id="KW-0931">ER-Golgi transport</keyword>
<dbReference type="SUPFAM" id="SSF58038">
    <property type="entry name" value="SNARE fusion complex"/>
    <property type="match status" value="1"/>
</dbReference>
<dbReference type="InterPro" id="IPR011012">
    <property type="entry name" value="Longin-like_dom_sf"/>
</dbReference>
<dbReference type="EMBL" id="ACVC01000133">
    <property type="protein sequence ID" value="EFO63373.1"/>
    <property type="molecule type" value="Genomic_DNA"/>
</dbReference>
<dbReference type="GO" id="GO:0015031">
    <property type="term" value="P:protein transport"/>
    <property type="evidence" value="ECO:0007669"/>
    <property type="project" value="UniProtKB-KW"/>
</dbReference>
<keyword evidence="11 16" id="KW-0175">Coiled coil</keyword>
<dbReference type="Pfam" id="PF00957">
    <property type="entry name" value="Synaptobrevin"/>
    <property type="match status" value="1"/>
</dbReference>
<keyword evidence="6" id="KW-0256">Endoplasmic reticulum</keyword>
<keyword evidence="12 17" id="KW-0472">Membrane</keyword>
<keyword evidence="9 17" id="KW-1133">Transmembrane helix</keyword>
<evidence type="ECO:0000256" key="8">
    <source>
        <dbReference type="ARBA" id="ARBA00022927"/>
    </source>
</evidence>
<evidence type="ECO:0000256" key="7">
    <source>
        <dbReference type="ARBA" id="ARBA00022892"/>
    </source>
</evidence>
<dbReference type="Proteomes" id="UP000008974">
    <property type="component" value="Unassembled WGS sequence"/>
</dbReference>
<dbReference type="PRINTS" id="PR00219">
    <property type="entry name" value="SYNAPTOBREVN"/>
</dbReference>
<dbReference type="OrthoDB" id="248747at2759"/>
<evidence type="ECO:0000256" key="4">
    <source>
        <dbReference type="ARBA" id="ARBA00022448"/>
    </source>
</evidence>
<name>E1F2B3_GIAIA</name>
<dbReference type="GO" id="GO:0000139">
    <property type="term" value="C:Golgi membrane"/>
    <property type="evidence" value="ECO:0007669"/>
    <property type="project" value="UniProtKB-SubCell"/>
</dbReference>
<evidence type="ECO:0000256" key="15">
    <source>
        <dbReference type="ARBA" id="ARBA00033315"/>
    </source>
</evidence>
<comment type="subcellular location">
    <subcellularLocation>
        <location evidence="1">Endoplasmic reticulum membrane</location>
        <topology evidence="1">Single-pass type IV membrane protein</topology>
    </subcellularLocation>
    <subcellularLocation>
        <location evidence="13">Endoplasmic reticulum-Golgi intermediate compartment membrane</location>
    </subcellularLocation>
    <subcellularLocation>
        <location evidence="2">Golgi apparatus membrane</location>
    </subcellularLocation>
</comment>